<keyword evidence="4" id="KW-1185">Reference proteome</keyword>
<dbReference type="InterPro" id="IPR029060">
    <property type="entry name" value="PIN-like_dom_sf"/>
</dbReference>
<feature type="region of interest" description="Disordered" evidence="1">
    <location>
        <begin position="269"/>
        <end position="340"/>
    </location>
</feature>
<dbReference type="InterPro" id="IPR052626">
    <property type="entry name" value="SWT1_Regulator"/>
</dbReference>
<dbReference type="Pfam" id="PF13638">
    <property type="entry name" value="PIN_4"/>
    <property type="match status" value="1"/>
</dbReference>
<feature type="domain" description="PIN" evidence="2">
    <location>
        <begin position="93"/>
        <end position="231"/>
    </location>
</feature>
<dbReference type="GO" id="GO:0004540">
    <property type="term" value="F:RNA nuclease activity"/>
    <property type="evidence" value="ECO:0007669"/>
    <property type="project" value="UniProtKB-ARBA"/>
</dbReference>
<sequence>MAPYAATYVPPPDSASNPNEPPVIITMSLGSHDHEIQMMDIDDDTEEERVVRSALEDVRKRLGEMDDVQLITPVGQQQQVVGSMSLGGSEDGKVVVLDTNVLIRHLTLLRQLVEMVVAVQPSSTSTPVLLIPSIVLRELDGLKTQQRSTSDGRDLDNLARTATTFILERIEAQVNQIRPTIRIQTPRETLRDPKMPHQRQDVGSNDDLVLDAAEYHKNRAVLLTEDKILLVKAHSSNVAAFSIDRTKATTARALLALFEPQLAECAPEPVVRAASPPPSSPYKKRSSKLTTPLSPASARKIDPIPLSMPPMPPQDSMELESAFPPPPRERPSSPPPPRPVRTASDVFYNACDILAHLLAFEIYWHVYDHWMIKRPKEEPVILEELGDWRYWDGAECVEVLKRWWEEGDLKGVCLKGIEMEMGKEKEKVPIVVEQVQPPLVQPPISNRNQSNGTRNLDSSRWAAETTSTKASTGRSVKPAPSGSNKTPLGPRTTSATPIPKAATNIQSTKPNRPKITSTPLQKLQTFHQALARFLPGGHTSLRADPDAVNTWPEWRWELLCEGMEEVLAIILGALLGDVREEVRGEVLRWTADLKKIGLDVKI</sequence>
<dbReference type="InterPro" id="IPR002716">
    <property type="entry name" value="PIN_dom"/>
</dbReference>
<proteinExistence type="predicted"/>
<dbReference type="CDD" id="cd18727">
    <property type="entry name" value="PIN_Swt1-like"/>
    <property type="match status" value="1"/>
</dbReference>
<gene>
    <name evidence="3" type="ORF">BZ3500_MVSOF-1268-A1-R1_CHR1-3G02270</name>
</gene>
<evidence type="ECO:0000313" key="3">
    <source>
        <dbReference type="EMBL" id="SCZ90807.1"/>
    </source>
</evidence>
<feature type="compositionally biased region" description="Polar residues" evidence="1">
    <location>
        <begin position="503"/>
        <end position="514"/>
    </location>
</feature>
<dbReference type="EMBL" id="FMWP01000014">
    <property type="protein sequence ID" value="SCZ90807.1"/>
    <property type="molecule type" value="Genomic_DNA"/>
</dbReference>
<feature type="region of interest" description="Disordered" evidence="1">
    <location>
        <begin position="1"/>
        <end position="20"/>
    </location>
</feature>
<accession>A0A2X0MUR5</accession>
<organism evidence="3 4">
    <name type="scientific">Microbotryum saponariae</name>
    <dbReference type="NCBI Taxonomy" id="289078"/>
    <lineage>
        <taxon>Eukaryota</taxon>
        <taxon>Fungi</taxon>
        <taxon>Dikarya</taxon>
        <taxon>Basidiomycota</taxon>
        <taxon>Pucciniomycotina</taxon>
        <taxon>Microbotryomycetes</taxon>
        <taxon>Microbotryales</taxon>
        <taxon>Microbotryaceae</taxon>
        <taxon>Microbotryum</taxon>
    </lineage>
</organism>
<feature type="region of interest" description="Disordered" evidence="1">
    <location>
        <begin position="439"/>
        <end position="514"/>
    </location>
</feature>
<dbReference type="STRING" id="289078.A0A2X0MUR5"/>
<feature type="compositionally biased region" description="Polar residues" evidence="1">
    <location>
        <begin position="444"/>
        <end position="474"/>
    </location>
</feature>
<evidence type="ECO:0000256" key="1">
    <source>
        <dbReference type="SAM" id="MobiDB-lite"/>
    </source>
</evidence>
<feature type="compositionally biased region" description="Polar residues" evidence="1">
    <location>
        <begin position="481"/>
        <end position="496"/>
    </location>
</feature>
<dbReference type="SUPFAM" id="SSF88723">
    <property type="entry name" value="PIN domain-like"/>
    <property type="match status" value="1"/>
</dbReference>
<dbReference type="GO" id="GO:0005634">
    <property type="term" value="C:nucleus"/>
    <property type="evidence" value="ECO:0007669"/>
    <property type="project" value="TreeGrafter"/>
</dbReference>
<dbReference type="Gene3D" id="3.40.50.1010">
    <property type="entry name" value="5'-nuclease"/>
    <property type="match status" value="1"/>
</dbReference>
<dbReference type="AlphaFoldDB" id="A0A2X0MUR5"/>
<evidence type="ECO:0000313" key="4">
    <source>
        <dbReference type="Proteomes" id="UP000249723"/>
    </source>
</evidence>
<dbReference type="PANTHER" id="PTHR16161:SF0">
    <property type="entry name" value="TRANSCRIPTIONAL PROTEIN SWT1"/>
    <property type="match status" value="1"/>
</dbReference>
<dbReference type="PANTHER" id="PTHR16161">
    <property type="entry name" value="TRANSCRIPTIONAL PROTEIN SWT1"/>
    <property type="match status" value="1"/>
</dbReference>
<dbReference type="SMART" id="SM00670">
    <property type="entry name" value="PINc"/>
    <property type="match status" value="1"/>
</dbReference>
<name>A0A2X0MUR5_9BASI</name>
<dbReference type="Proteomes" id="UP000249723">
    <property type="component" value="Unassembled WGS sequence"/>
</dbReference>
<protein>
    <submittedName>
        <fullName evidence="3">BZ3500_MvSof-1268-A1-R1_Chr1-3g02270 protein</fullName>
    </submittedName>
</protein>
<evidence type="ECO:0000259" key="2">
    <source>
        <dbReference type="SMART" id="SM00670"/>
    </source>
</evidence>
<dbReference type="OrthoDB" id="2017974at2759"/>
<reference evidence="4" key="1">
    <citation type="submission" date="2016-10" db="EMBL/GenBank/DDBJ databases">
        <authorList>
            <person name="Jeantristanb JTB J.-T."/>
            <person name="Ricardo R."/>
        </authorList>
    </citation>
    <scope>NUCLEOTIDE SEQUENCE [LARGE SCALE GENOMIC DNA]</scope>
</reference>